<dbReference type="OrthoDB" id="4455781at2"/>
<evidence type="ECO:0000256" key="1">
    <source>
        <dbReference type="SAM" id="SignalP"/>
    </source>
</evidence>
<keyword evidence="4" id="KW-1185">Reference proteome</keyword>
<gene>
    <name evidence="3" type="ORF">CW362_25495</name>
</gene>
<comment type="caution">
    <text evidence="3">The sequence shown here is derived from an EMBL/GenBank/DDBJ whole genome shotgun (WGS) entry which is preliminary data.</text>
</comment>
<dbReference type="CDD" id="cd08023">
    <property type="entry name" value="GH16_laminarinase_like"/>
    <property type="match status" value="1"/>
</dbReference>
<proteinExistence type="predicted"/>
<dbReference type="Pfam" id="PF00722">
    <property type="entry name" value="Glyco_hydro_16"/>
    <property type="match status" value="1"/>
</dbReference>
<dbReference type="GO" id="GO:0004553">
    <property type="term" value="F:hydrolase activity, hydrolyzing O-glycosyl compounds"/>
    <property type="evidence" value="ECO:0007669"/>
    <property type="project" value="InterPro"/>
</dbReference>
<dbReference type="InterPro" id="IPR013320">
    <property type="entry name" value="ConA-like_dom_sf"/>
</dbReference>
<dbReference type="InterPro" id="IPR050546">
    <property type="entry name" value="Glycosyl_Hydrlase_16"/>
</dbReference>
<dbReference type="PROSITE" id="PS51762">
    <property type="entry name" value="GH16_2"/>
    <property type="match status" value="1"/>
</dbReference>
<dbReference type="Gene3D" id="2.60.120.200">
    <property type="match status" value="1"/>
</dbReference>
<dbReference type="AlphaFoldDB" id="A0A2I0SJX9"/>
<organism evidence="3 4">
    <name type="scientific">Streptomyces populi</name>
    <dbReference type="NCBI Taxonomy" id="2058924"/>
    <lineage>
        <taxon>Bacteria</taxon>
        <taxon>Bacillati</taxon>
        <taxon>Actinomycetota</taxon>
        <taxon>Actinomycetes</taxon>
        <taxon>Kitasatosporales</taxon>
        <taxon>Streptomycetaceae</taxon>
        <taxon>Streptomyces</taxon>
    </lineage>
</organism>
<dbReference type="PROSITE" id="PS51257">
    <property type="entry name" value="PROKAR_LIPOPROTEIN"/>
    <property type="match status" value="1"/>
</dbReference>
<protein>
    <recommendedName>
        <fullName evidence="2">GH16 domain-containing protein</fullName>
    </recommendedName>
</protein>
<reference evidence="3 4" key="1">
    <citation type="submission" date="2017-12" db="EMBL/GenBank/DDBJ databases">
        <title>Streptomyces populusis sp. nov., a novel endophytic actinobacterium isolated from stems of Populus adenopoda Maxim.</title>
        <authorList>
            <person name="Wang Z."/>
        </authorList>
    </citation>
    <scope>NUCLEOTIDE SEQUENCE [LARGE SCALE GENOMIC DNA]</scope>
    <source>
        <strain evidence="3 4">A249</strain>
    </source>
</reference>
<feature type="chain" id="PRO_5014182258" description="GH16 domain-containing protein" evidence="1">
    <location>
        <begin position="29"/>
        <end position="272"/>
    </location>
</feature>
<feature type="signal peptide" evidence="1">
    <location>
        <begin position="1"/>
        <end position="28"/>
    </location>
</feature>
<dbReference type="RefSeq" id="WP_103551871.1">
    <property type="nucleotide sequence ID" value="NZ_JBHJSK010000006.1"/>
</dbReference>
<dbReference type="Proteomes" id="UP000236178">
    <property type="component" value="Unassembled WGS sequence"/>
</dbReference>
<name>A0A2I0SJX9_9ACTN</name>
<evidence type="ECO:0000313" key="4">
    <source>
        <dbReference type="Proteomes" id="UP000236178"/>
    </source>
</evidence>
<dbReference type="GO" id="GO:0005975">
    <property type="term" value="P:carbohydrate metabolic process"/>
    <property type="evidence" value="ECO:0007669"/>
    <property type="project" value="InterPro"/>
</dbReference>
<dbReference type="EMBL" id="PJOS01000055">
    <property type="protein sequence ID" value="PKT70236.1"/>
    <property type="molecule type" value="Genomic_DNA"/>
</dbReference>
<keyword evidence="1" id="KW-0732">Signal</keyword>
<dbReference type="SUPFAM" id="SSF49899">
    <property type="entry name" value="Concanavalin A-like lectins/glucanases"/>
    <property type="match status" value="1"/>
</dbReference>
<dbReference type="PANTHER" id="PTHR10963:SF60">
    <property type="entry name" value="GRAM-NEGATIVE BACTERIA-BINDING PROTEIN 1-RELATED"/>
    <property type="match status" value="1"/>
</dbReference>
<sequence length="272" mass="30520">MTSRGAVLGVLMLLLVACGACGSTPGTAASGPPVPGRWRPVLHDDFDGSRLDKGRWTTCYDWNERGCTISTNNELEWYQPGQVAVGGGKLTLTAQRRTVRGSDGKLYPWVSGMISTGRDDWYAEPRHTFTYGYFEAAVRIPPQGGMAPEFWMMPASRYTPPELDIMEFLGTTRTVSMFVHWRNAEGAERKQRGTFTASGFPDGYHVFGLLWEKDRLVWYVDGIERFEVTAPERIPHVPMEVILNLAVGLPYTPPPGTDSARMLVDWVRVWQR</sequence>
<feature type="domain" description="GH16" evidence="2">
    <location>
        <begin position="27"/>
        <end position="272"/>
    </location>
</feature>
<accession>A0A2I0SJX9</accession>
<evidence type="ECO:0000259" key="2">
    <source>
        <dbReference type="PROSITE" id="PS51762"/>
    </source>
</evidence>
<dbReference type="PANTHER" id="PTHR10963">
    <property type="entry name" value="GLYCOSYL HYDROLASE-RELATED"/>
    <property type="match status" value="1"/>
</dbReference>
<evidence type="ECO:0000313" key="3">
    <source>
        <dbReference type="EMBL" id="PKT70236.1"/>
    </source>
</evidence>
<dbReference type="InterPro" id="IPR000757">
    <property type="entry name" value="Beta-glucanase-like"/>
</dbReference>